<dbReference type="InterPro" id="IPR036322">
    <property type="entry name" value="WD40_repeat_dom_sf"/>
</dbReference>
<reference evidence="3" key="1">
    <citation type="submission" date="2023-08" db="EMBL/GenBank/DDBJ databases">
        <title>Black Yeasts Isolated from many extreme environments.</title>
        <authorList>
            <person name="Coleine C."/>
            <person name="Stajich J.E."/>
            <person name="Selbmann L."/>
        </authorList>
    </citation>
    <scope>NUCLEOTIDE SEQUENCE</scope>
    <source>
        <strain evidence="3">CCFEE 5401</strain>
    </source>
</reference>
<comment type="caution">
    <text evidence="3">The sequence shown here is derived from an EMBL/GenBank/DDBJ whole genome shotgun (WGS) entry which is preliminary data.</text>
</comment>
<evidence type="ECO:0000256" key="1">
    <source>
        <dbReference type="SAM" id="MobiDB-lite"/>
    </source>
</evidence>
<dbReference type="PANTHER" id="PTHR13950">
    <property type="entry name" value="RABCONNECTIN-RELATED"/>
    <property type="match status" value="1"/>
</dbReference>
<gene>
    <name evidence="3" type="ORF">LTR62_001603</name>
</gene>
<feature type="domain" description="RAVE complex protein Rav1 C-terminal" evidence="2">
    <location>
        <begin position="634"/>
        <end position="1226"/>
    </location>
</feature>
<dbReference type="Gene3D" id="2.130.10.10">
    <property type="entry name" value="YVTN repeat-like/Quinoprotein amine dehydrogenase"/>
    <property type="match status" value="1"/>
</dbReference>
<name>A0AAN7T852_9PEZI</name>
<dbReference type="EMBL" id="JAVRRL010000131">
    <property type="protein sequence ID" value="KAK5107249.1"/>
    <property type="molecule type" value="Genomic_DNA"/>
</dbReference>
<dbReference type="GO" id="GO:0043291">
    <property type="term" value="C:RAVE complex"/>
    <property type="evidence" value="ECO:0007669"/>
    <property type="project" value="TreeGrafter"/>
</dbReference>
<organism evidence="3 4">
    <name type="scientific">Meristemomyces frigidus</name>
    <dbReference type="NCBI Taxonomy" id="1508187"/>
    <lineage>
        <taxon>Eukaryota</taxon>
        <taxon>Fungi</taxon>
        <taxon>Dikarya</taxon>
        <taxon>Ascomycota</taxon>
        <taxon>Pezizomycotina</taxon>
        <taxon>Dothideomycetes</taxon>
        <taxon>Dothideomycetidae</taxon>
        <taxon>Mycosphaerellales</taxon>
        <taxon>Teratosphaeriaceae</taxon>
        <taxon>Meristemomyces</taxon>
    </lineage>
</organism>
<evidence type="ECO:0000313" key="4">
    <source>
        <dbReference type="Proteomes" id="UP001310890"/>
    </source>
</evidence>
<evidence type="ECO:0000313" key="3">
    <source>
        <dbReference type="EMBL" id="KAK5107249.1"/>
    </source>
</evidence>
<accession>A0AAN7T852</accession>
<dbReference type="Proteomes" id="UP001310890">
    <property type="component" value="Unassembled WGS sequence"/>
</dbReference>
<evidence type="ECO:0000259" key="2">
    <source>
        <dbReference type="Pfam" id="PF12234"/>
    </source>
</evidence>
<dbReference type="PANTHER" id="PTHR13950:SF9">
    <property type="entry name" value="RABCONNECTIN-3A"/>
    <property type="match status" value="1"/>
</dbReference>
<dbReference type="InterPro" id="IPR022033">
    <property type="entry name" value="Rav1p_C"/>
</dbReference>
<dbReference type="InterPro" id="IPR015943">
    <property type="entry name" value="WD40/YVTN_repeat-like_dom_sf"/>
</dbReference>
<dbReference type="InterPro" id="IPR052208">
    <property type="entry name" value="DmX-like/RAVE_component"/>
</dbReference>
<sequence>MPSTSPGDHLPTKATSTSSNGFVQILPGAPNAYVQATATFVFRHKRYVAYISGSQLNLLSAPAAFVQAITFEHDLVAVAVEARTSRIAVASSSQVTVLEPIAEGWTRVWWEQRLRLCRDDEGDEASYLSWGSGSELIVGGSRKLSLFSTLPSSRASSPAATPVDEQALQQRKALWSKPVASALIYAVFCPSANVIASCGRYDRLVKIWRRLSFEEGLFDYAYLPHSAAVTHIEWRPADEHRSERRGSSISGRHEEDVEVLYTFASDGVLRVWRMGGMHDMQILVLHTTIDLVGAIPQSPILSMSGRASASKPPRYAFTIPAEAFSSAVTAALARRSNGKISHSLEHLKEIVTRSPDIIVTVDGHGRMSAWGIQSIGHKRRPDTPGSSEPFHIAHTEGLPLAFEAITDLRFQAWFSDDTIHVLAHSFDGHIQWWSGAVETFFSPSAPGNDRLRLEVDWCGHDQPVVGAEAGEQAVLTWAAGGEVAQWSSKQRKLVETSTTTVKHAKVHAAMIYDAKGSFVIVDDHDVTLYDPTSLRMSSIRHGLHGQSELTLASLRGGQDFVAYSSHQAVCFSVLDEKITPADVVHLASLSQDIDVSYGKIIASNCGGAVCLTIDSTGLLRRSAIRSSAVRNSSVVIYPTFETGISKARLIEATVDVAAIVAEDGKSCTILELKDGYVEYRKAFTQAVECLKFFRNAAGKHYLAVAHKHEVEVLLQHRYSQADATASNEHELDTWSTVKRLSIESIGLNITTLMWQGHNGLAVVAGNGTFLSGEKVRANELELEFGERLYGSADVEEELDLRDLSAHATGPVPVWHPKMIEYLVSLGRIDAAVCIVNALQAKLKFWSEGETLDYLLDVPLEALMDSSQRHLALDNDVVSNLREQMAEKRLPAISRSEQRHVGSIIEVLAYISEHRRGLDDNALVYLFSFKLRISQMPPAQTPSHTYGQVNGTTHPQQVPTMSWRDIAFASQSSTQQPLFDILTLHYDNKLTWPIARSLGLTAWLSEKEALATVFESLAQSAYRATSPPDPSNAALFFLALHKKATLLGLWRITTWHREQRATTNFLKRDFSTAEAKTAAKKNAYALMGKRRFEYAAAFFLLADDVASAVSLLAGQCGDAMLAVGVARLYGGEGLGKLVRERIIPRLETERERWGLSWCSSMLGAKGEAANVLIRPLKGVRMWWHDDPRTLVLYRQLRKVSGEEEYQAVLRSARLLRKMGLWLLALDLVQKWDFKYSSSTTTSVDATSRVAAAETTTNGIHTDEKPAPTNAEQPSFILDSFTPPEPVKDRAAQAAELMKKLQAKKKLAQQQQPPLVQTEKPKPPPTQFKEPDANSLLDSFGF</sequence>
<dbReference type="GO" id="GO:0007035">
    <property type="term" value="P:vacuolar acidification"/>
    <property type="evidence" value="ECO:0007669"/>
    <property type="project" value="TreeGrafter"/>
</dbReference>
<protein>
    <recommendedName>
        <fullName evidence="2">RAVE complex protein Rav1 C-terminal domain-containing protein</fullName>
    </recommendedName>
</protein>
<dbReference type="SUPFAM" id="SSF50978">
    <property type="entry name" value="WD40 repeat-like"/>
    <property type="match status" value="1"/>
</dbReference>
<proteinExistence type="predicted"/>
<feature type="region of interest" description="Disordered" evidence="1">
    <location>
        <begin position="1299"/>
        <end position="1340"/>
    </location>
</feature>
<dbReference type="Pfam" id="PF12234">
    <property type="entry name" value="Rav1p_C"/>
    <property type="match status" value="1"/>
</dbReference>